<dbReference type="Proteomes" id="UP000598467">
    <property type="component" value="Unassembled WGS sequence"/>
</dbReference>
<dbReference type="SUPFAM" id="SSF103481">
    <property type="entry name" value="Multidrug resistance efflux transporter EmrE"/>
    <property type="match status" value="2"/>
</dbReference>
<comment type="subcellular location">
    <subcellularLocation>
        <location evidence="1">Membrane</location>
        <topology evidence="1">Multi-pass membrane protein</topology>
    </subcellularLocation>
</comment>
<organism evidence="8 9">
    <name type="scientific">Roseibium aggregatum</name>
    <dbReference type="NCBI Taxonomy" id="187304"/>
    <lineage>
        <taxon>Bacteria</taxon>
        <taxon>Pseudomonadati</taxon>
        <taxon>Pseudomonadota</taxon>
        <taxon>Alphaproteobacteria</taxon>
        <taxon>Hyphomicrobiales</taxon>
        <taxon>Stappiaceae</taxon>
        <taxon>Roseibium</taxon>
    </lineage>
</organism>
<evidence type="ECO:0000256" key="4">
    <source>
        <dbReference type="ARBA" id="ARBA00022989"/>
    </source>
</evidence>
<feature type="domain" description="EamA" evidence="7">
    <location>
        <begin position="149"/>
        <end position="274"/>
    </location>
</feature>
<feature type="transmembrane region" description="Helical" evidence="6">
    <location>
        <begin position="36"/>
        <end position="60"/>
    </location>
</feature>
<feature type="transmembrane region" description="Helical" evidence="6">
    <location>
        <begin position="241"/>
        <end position="257"/>
    </location>
</feature>
<dbReference type="PANTHER" id="PTHR22911">
    <property type="entry name" value="ACYL-MALONYL CONDENSING ENZYME-RELATED"/>
    <property type="match status" value="1"/>
</dbReference>
<name>A0A926NUI9_9HYPH</name>
<evidence type="ECO:0000259" key="7">
    <source>
        <dbReference type="Pfam" id="PF00892"/>
    </source>
</evidence>
<dbReference type="InterPro" id="IPR000620">
    <property type="entry name" value="EamA_dom"/>
</dbReference>
<dbReference type="InterPro" id="IPR037185">
    <property type="entry name" value="EmrE-like"/>
</dbReference>
<evidence type="ECO:0000256" key="2">
    <source>
        <dbReference type="ARBA" id="ARBA00009853"/>
    </source>
</evidence>
<feature type="transmembrane region" description="Helical" evidence="6">
    <location>
        <begin position="101"/>
        <end position="119"/>
    </location>
</feature>
<feature type="transmembrane region" description="Helical" evidence="6">
    <location>
        <begin position="72"/>
        <end position="95"/>
    </location>
</feature>
<dbReference type="RefSeq" id="WP_190291360.1">
    <property type="nucleotide sequence ID" value="NZ_JABFCZ010000010.1"/>
</dbReference>
<feature type="transmembrane region" description="Helical" evidence="6">
    <location>
        <begin position="126"/>
        <end position="143"/>
    </location>
</feature>
<evidence type="ECO:0000313" key="8">
    <source>
        <dbReference type="EMBL" id="MBD1546694.1"/>
    </source>
</evidence>
<evidence type="ECO:0000313" key="9">
    <source>
        <dbReference type="Proteomes" id="UP000598467"/>
    </source>
</evidence>
<feature type="transmembrane region" description="Helical" evidence="6">
    <location>
        <begin position="209"/>
        <end position="229"/>
    </location>
</feature>
<evidence type="ECO:0000256" key="6">
    <source>
        <dbReference type="SAM" id="Phobius"/>
    </source>
</evidence>
<sequence length="294" mass="31775">MDFRDNGRAIAAMTLSTAGFIFNDTLVKLSADDLPFGQILIVRGGFSIVLMLIAFIATGGHRYARSLLHPAVAIRTLAETLATLFYLTALFHMPIGNSTAILQAMPLLVTAGAAIFLKAPVGWRRWTAIGIGFIGVLLIVKPGLAGFNIWSLSALAGVMCMAVRDLATQRMPREVSTFGVALASITAVTILGIGFNVSEGWHPMELKVYIYLAGAATLIVIGYVSLIMAMRIGEISVVAPFRYAAVLWALLTGYLIWGDLPDLLTVIGILIIISTGIYTFFREQRLSRPAVRRS</sequence>
<accession>A0A926NUI9</accession>
<protein>
    <submittedName>
        <fullName evidence="8">DMT family transporter</fullName>
    </submittedName>
</protein>
<comment type="caution">
    <text evidence="8">The sequence shown here is derived from an EMBL/GenBank/DDBJ whole genome shotgun (WGS) entry which is preliminary data.</text>
</comment>
<dbReference type="GO" id="GO:0016020">
    <property type="term" value="C:membrane"/>
    <property type="evidence" value="ECO:0007669"/>
    <property type="project" value="UniProtKB-SubCell"/>
</dbReference>
<feature type="transmembrane region" description="Helical" evidence="6">
    <location>
        <begin position="178"/>
        <end position="197"/>
    </location>
</feature>
<keyword evidence="4 6" id="KW-1133">Transmembrane helix</keyword>
<evidence type="ECO:0000256" key="3">
    <source>
        <dbReference type="ARBA" id="ARBA00022692"/>
    </source>
</evidence>
<dbReference type="PANTHER" id="PTHR22911:SF6">
    <property type="entry name" value="SOLUTE CARRIER FAMILY 35 MEMBER G1"/>
    <property type="match status" value="1"/>
</dbReference>
<dbReference type="Pfam" id="PF00892">
    <property type="entry name" value="EamA"/>
    <property type="match status" value="2"/>
</dbReference>
<dbReference type="EMBL" id="JABFCZ010000010">
    <property type="protein sequence ID" value="MBD1546694.1"/>
    <property type="molecule type" value="Genomic_DNA"/>
</dbReference>
<dbReference type="AlphaFoldDB" id="A0A926NUI9"/>
<feature type="transmembrane region" description="Helical" evidence="6">
    <location>
        <begin position="263"/>
        <end position="281"/>
    </location>
</feature>
<proteinExistence type="inferred from homology"/>
<keyword evidence="5 6" id="KW-0472">Membrane</keyword>
<feature type="domain" description="EamA" evidence="7">
    <location>
        <begin position="15"/>
        <end position="140"/>
    </location>
</feature>
<evidence type="ECO:0000256" key="5">
    <source>
        <dbReference type="ARBA" id="ARBA00023136"/>
    </source>
</evidence>
<keyword evidence="3 6" id="KW-0812">Transmembrane</keyword>
<reference evidence="8" key="1">
    <citation type="submission" date="2020-05" db="EMBL/GenBank/DDBJ databases">
        <title>Identification of trans-AT polyketide cluster in two marine bacteria, producers of a novel glutaramide-containing polyketide sesbanimide D and analogs.</title>
        <authorList>
            <person name="Kacar D."/>
            <person name="Rodriguez P."/>
            <person name="Canedo L."/>
            <person name="Gonzalez E."/>
            <person name="Galan B."/>
            <person name="De La Calle F."/>
            <person name="Garcia J.L."/>
        </authorList>
    </citation>
    <scope>NUCLEOTIDE SEQUENCE</scope>
    <source>
        <strain evidence="8">PHM038</strain>
    </source>
</reference>
<gene>
    <name evidence="8" type="ORF">HK439_10505</name>
</gene>
<evidence type="ECO:0000256" key="1">
    <source>
        <dbReference type="ARBA" id="ARBA00004141"/>
    </source>
</evidence>
<comment type="similarity">
    <text evidence="2">Belongs to the drug/metabolite transporter (DMT) superfamily. 10 TMS drug/metabolite exporter (DME) (TC 2.A.7.3) family.</text>
</comment>